<dbReference type="Proteomes" id="UP001474120">
    <property type="component" value="Unassembled WGS sequence"/>
</dbReference>
<gene>
    <name evidence="2" type="ORF">AABB81_04560</name>
</gene>
<evidence type="ECO:0000313" key="3">
    <source>
        <dbReference type="Proteomes" id="UP001474120"/>
    </source>
</evidence>
<keyword evidence="3" id="KW-1185">Reference proteome</keyword>
<evidence type="ECO:0000313" key="2">
    <source>
        <dbReference type="EMBL" id="MEL4455155.1"/>
    </source>
</evidence>
<keyword evidence="1" id="KW-1133">Transmembrane helix</keyword>
<protein>
    <submittedName>
        <fullName evidence="2">Uncharacterized protein</fullName>
    </submittedName>
</protein>
<feature type="transmembrane region" description="Helical" evidence="1">
    <location>
        <begin position="6"/>
        <end position="25"/>
    </location>
</feature>
<reference evidence="2 3" key="1">
    <citation type="submission" date="2024-04" db="EMBL/GenBank/DDBJ databases">
        <title>whole genome sequencing of Lutimonas vermicola strain IMCC1616.</title>
        <authorList>
            <person name="Bae S.S."/>
        </authorList>
    </citation>
    <scope>NUCLEOTIDE SEQUENCE [LARGE SCALE GENOMIC DNA]</scope>
    <source>
        <strain evidence="2 3">IMCC1616</strain>
    </source>
</reference>
<comment type="caution">
    <text evidence="2">The sequence shown here is derived from an EMBL/GenBank/DDBJ whole genome shotgun (WGS) entry which is preliminary data.</text>
</comment>
<proteinExistence type="predicted"/>
<accession>A0ABU9L2B3</accession>
<dbReference type="RefSeq" id="WP_342158936.1">
    <property type="nucleotide sequence ID" value="NZ_JBCDNA010000001.1"/>
</dbReference>
<keyword evidence="1" id="KW-0812">Transmembrane</keyword>
<organism evidence="2 3">
    <name type="scientific">Lutimonas vermicola</name>
    <dbReference type="NCBI Taxonomy" id="414288"/>
    <lineage>
        <taxon>Bacteria</taxon>
        <taxon>Pseudomonadati</taxon>
        <taxon>Bacteroidota</taxon>
        <taxon>Flavobacteriia</taxon>
        <taxon>Flavobacteriales</taxon>
        <taxon>Flavobacteriaceae</taxon>
        <taxon>Lutimonas</taxon>
    </lineage>
</organism>
<keyword evidence="1" id="KW-0472">Membrane</keyword>
<evidence type="ECO:0000256" key="1">
    <source>
        <dbReference type="SAM" id="Phobius"/>
    </source>
</evidence>
<dbReference type="EMBL" id="JBCDNA010000001">
    <property type="protein sequence ID" value="MEL4455155.1"/>
    <property type="molecule type" value="Genomic_DNA"/>
</dbReference>
<name>A0ABU9L2B3_9FLAO</name>
<feature type="transmembrane region" description="Helical" evidence="1">
    <location>
        <begin position="32"/>
        <end position="49"/>
    </location>
</feature>
<sequence>MISILIIIVSILAVVGLAYLIVNKLPPKMKPVLSLVLWVVIVYFGYQIYQSIMQPIKFNKIKKERYALVIENLKTIRDAELAYASVNRKFTDKYEDLVNFIENDSFAITEVKNIVVTEQRGRITIDVEKRVVDTVGFEMVKNSFEGRDYKGMMNVPGTDAKFELKVGSVEKVQGVRASVFEAKVDKAIVLQGMNKDLIRQEKEALGGINVPGEYISVGSLEDVNSNGNWPPFYDGSKEESTD</sequence>